<organism evidence="2">
    <name type="scientific">Tanacetum cinerariifolium</name>
    <name type="common">Dalmatian daisy</name>
    <name type="synonym">Chrysanthemum cinerariifolium</name>
    <dbReference type="NCBI Taxonomy" id="118510"/>
    <lineage>
        <taxon>Eukaryota</taxon>
        <taxon>Viridiplantae</taxon>
        <taxon>Streptophyta</taxon>
        <taxon>Embryophyta</taxon>
        <taxon>Tracheophyta</taxon>
        <taxon>Spermatophyta</taxon>
        <taxon>Magnoliopsida</taxon>
        <taxon>eudicotyledons</taxon>
        <taxon>Gunneridae</taxon>
        <taxon>Pentapetalae</taxon>
        <taxon>asterids</taxon>
        <taxon>campanulids</taxon>
        <taxon>Asterales</taxon>
        <taxon>Asteraceae</taxon>
        <taxon>Asteroideae</taxon>
        <taxon>Anthemideae</taxon>
        <taxon>Anthemidinae</taxon>
        <taxon>Tanacetum</taxon>
    </lineage>
</organism>
<evidence type="ECO:0008006" key="3">
    <source>
        <dbReference type="Google" id="ProtNLM"/>
    </source>
</evidence>
<name>A0A699J1Z9_TANCI</name>
<sequence>MYEAIKRLQQGESLNIQDVKTNLFWEFVNVQFLQQLQPEWSRNANPLALVATAQANQDPYYQTSKSHKSFAPSSKPSILTKTHTTTRYKGKEIAKPITPPPETVSEEDIDPEQAQRERDIQKILALIAKYFKKIYKPTNNSLRTSSNSRNKNVDMTPRVPLQAEQYDWLVDTDEEIDEQELEAHYSYMAKIQEENNKKNMKDEEELGREIKQKQKILIPDGEEIVALERESRTKLNKDLVQIVDNAWIKHSKDQFRAPTAQDMEILIQTCLMPLAIKTQNDSFIFVHELKQEMHADLKYVESLEKEINKLESDKAEFSNMYDMILQECVSNDVMYSYLLSLSDLDALAELQSLYLHKVKECDCLAQKFSKQTESVSKEVHTELLQRLAKVEKHSIFIEIALQKCLEQVKNDTVWNEQALNVFQKE</sequence>
<proteinExistence type="predicted"/>
<reference evidence="2" key="1">
    <citation type="journal article" date="2019" name="Sci. Rep.">
        <title>Draft genome of Tanacetum cinerariifolium, the natural source of mosquito coil.</title>
        <authorList>
            <person name="Yamashiro T."/>
            <person name="Shiraishi A."/>
            <person name="Satake H."/>
            <person name="Nakayama K."/>
        </authorList>
    </citation>
    <scope>NUCLEOTIDE SEQUENCE</scope>
</reference>
<feature type="non-terminal residue" evidence="2">
    <location>
        <position position="425"/>
    </location>
</feature>
<feature type="region of interest" description="Disordered" evidence="1">
    <location>
        <begin position="93"/>
        <end position="114"/>
    </location>
</feature>
<comment type="caution">
    <text evidence="2">The sequence shown here is derived from an EMBL/GenBank/DDBJ whole genome shotgun (WGS) entry which is preliminary data.</text>
</comment>
<dbReference type="EMBL" id="BKCJ010361575">
    <property type="protein sequence ID" value="GFA05224.1"/>
    <property type="molecule type" value="Genomic_DNA"/>
</dbReference>
<dbReference type="AlphaFoldDB" id="A0A699J1Z9"/>
<accession>A0A699J1Z9</accession>
<evidence type="ECO:0000256" key="1">
    <source>
        <dbReference type="SAM" id="MobiDB-lite"/>
    </source>
</evidence>
<gene>
    <name evidence="2" type="ORF">Tci_577196</name>
</gene>
<evidence type="ECO:0000313" key="2">
    <source>
        <dbReference type="EMBL" id="GFA05224.1"/>
    </source>
</evidence>
<protein>
    <recommendedName>
        <fullName evidence="3">Integrase, catalytic region, zinc finger, CCHC-type, peptidase aspartic, catalytic</fullName>
    </recommendedName>
</protein>